<dbReference type="Proteomes" id="UP001165082">
    <property type="component" value="Unassembled WGS sequence"/>
</dbReference>
<sequence length="103" mass="11287">MDGPITITSIHWTPDKQIIYESVGNVVDRHEGNTAGKGAVFGLLHTAGLKIPGSPGSAVLRIQQRLGHFLNQGGRSYSRDEDIPTWWKSKSRGADLTDDTWSN</sequence>
<dbReference type="OrthoDB" id="39925at2759"/>
<gene>
    <name evidence="1" type="ORF">TrRE_jg2652</name>
</gene>
<organism evidence="1 2">
    <name type="scientific">Triparma retinervis</name>
    <dbReference type="NCBI Taxonomy" id="2557542"/>
    <lineage>
        <taxon>Eukaryota</taxon>
        <taxon>Sar</taxon>
        <taxon>Stramenopiles</taxon>
        <taxon>Ochrophyta</taxon>
        <taxon>Bolidophyceae</taxon>
        <taxon>Parmales</taxon>
        <taxon>Triparmaceae</taxon>
        <taxon>Triparma</taxon>
    </lineage>
</organism>
<protein>
    <submittedName>
        <fullName evidence="1">Uncharacterized protein</fullName>
    </submittedName>
</protein>
<reference evidence="1" key="1">
    <citation type="submission" date="2022-07" db="EMBL/GenBank/DDBJ databases">
        <title>Genome analysis of Parmales, a sister group of diatoms, reveals the evolutionary specialization of diatoms from phago-mixotrophs to photoautotrophs.</title>
        <authorList>
            <person name="Ban H."/>
            <person name="Sato S."/>
            <person name="Yoshikawa S."/>
            <person name="Kazumasa Y."/>
            <person name="Nakamura Y."/>
            <person name="Ichinomiya M."/>
            <person name="Saitoh K."/>
            <person name="Sato N."/>
            <person name="Blanc-Mathieu R."/>
            <person name="Endo H."/>
            <person name="Kuwata A."/>
            <person name="Ogata H."/>
        </authorList>
    </citation>
    <scope>NUCLEOTIDE SEQUENCE</scope>
</reference>
<accession>A0A9W7DNA0</accession>
<name>A0A9W7DNA0_9STRA</name>
<evidence type="ECO:0000313" key="2">
    <source>
        <dbReference type="Proteomes" id="UP001165082"/>
    </source>
</evidence>
<dbReference type="AlphaFoldDB" id="A0A9W7DNA0"/>
<keyword evidence="2" id="KW-1185">Reference proteome</keyword>
<comment type="caution">
    <text evidence="1">The sequence shown here is derived from an EMBL/GenBank/DDBJ whole genome shotgun (WGS) entry which is preliminary data.</text>
</comment>
<dbReference type="EMBL" id="BRXZ01004457">
    <property type="protein sequence ID" value="GMH49308.1"/>
    <property type="molecule type" value="Genomic_DNA"/>
</dbReference>
<proteinExistence type="predicted"/>
<evidence type="ECO:0000313" key="1">
    <source>
        <dbReference type="EMBL" id="GMH49308.1"/>
    </source>
</evidence>